<dbReference type="EMBL" id="CM047583">
    <property type="protein sequence ID" value="KAI9912722.1"/>
    <property type="molecule type" value="Genomic_DNA"/>
</dbReference>
<name>A0ACC0W2G9_9STRA</name>
<evidence type="ECO:0000313" key="1">
    <source>
        <dbReference type="EMBL" id="KAI9912722.1"/>
    </source>
</evidence>
<evidence type="ECO:0000313" key="2">
    <source>
        <dbReference type="Proteomes" id="UP001163321"/>
    </source>
</evidence>
<reference evidence="1 2" key="1">
    <citation type="journal article" date="2022" name="bioRxiv">
        <title>The genome of the oomycete Peronosclerospora sorghi, a cosmopolitan pathogen of maize and sorghum, is inflated with dispersed pseudogenes.</title>
        <authorList>
            <person name="Fletcher K."/>
            <person name="Martin F."/>
            <person name="Isakeit T."/>
            <person name="Cavanaugh K."/>
            <person name="Magill C."/>
            <person name="Michelmore R."/>
        </authorList>
    </citation>
    <scope>NUCLEOTIDE SEQUENCE [LARGE SCALE GENOMIC DNA]</scope>
    <source>
        <strain evidence="1">P6</strain>
    </source>
</reference>
<organism evidence="1 2">
    <name type="scientific">Peronosclerospora sorghi</name>
    <dbReference type="NCBI Taxonomy" id="230839"/>
    <lineage>
        <taxon>Eukaryota</taxon>
        <taxon>Sar</taxon>
        <taxon>Stramenopiles</taxon>
        <taxon>Oomycota</taxon>
        <taxon>Peronosporomycetes</taxon>
        <taxon>Peronosporales</taxon>
        <taxon>Peronosporaceae</taxon>
        <taxon>Peronosclerospora</taxon>
    </lineage>
</organism>
<keyword evidence="2" id="KW-1185">Reference proteome</keyword>
<accession>A0ACC0W2G9</accession>
<sequence>MRTNQFAKFDDELHDSDQTISTAPRCGRPRACLSTFADATSDSRSEKTVKPSRRPRTSAFFSDTTDDDVSQEHASGSHLSMSANNPSAVRTSTELPLHLSAGPRTSRRRRSAREREMSHVPRLCMGGIEFPVTRTVLWDRRRLSDVPVSASLEQVVPQFCVTADAFKEMYRLREEKSGGRGNGPTLCYLYGDAASPTMKQVVLSGVKVHEQEAQAAGAWCIPVHPVADEKNPGLLQENYLSAIQAVQNSYRDEYTDNVASKLQPKLLVFESSCSNGNLDCQLECIASPVPFKFSLIKNLPILMTPLAASLVKRELSTQSGNFQSGYLTLDRTRKAVPLLKVDPLVLQQPLVGIWVYGIHINDAWDEQVARQQLAHPLLYFACISYLMSESIQERVGPEENTFLVALYSASDPDGSGTAVGSLPRFFECDVPDSLSLSSRLLPLDLYSNRRSCLVGVSNFSTGVVFTLSATTTNEWEAAKRHAKIPVITQSKETRKTASREVPENMSSKWLNRFMTSPKFSPCFDEGGEHEDWKSGWTITTDVVCKGTDSDSKAPSESPENIEKEACHVAATSKSEESKLGENIATTLIKLHDGNNHTPTVEATSIPNKAEDPGPQRNCIDNKSSNYRSCCKTQQLLTIQHQQILENQQRQLQGMQEQIIQLRRLLHATRHTSDKATNSFLDEEIGHDFVARASDVRTAANVSNVSSPSTRPGKGPVSFHSSLFSATSQRGSNGQFQDDSSVHSHHDEVKADDQDLSLSSLGLSSISCHSANLSSLSSSITCSAPRQKTSTNDLPPASCAHDMSQSPSTEPTAEVAEANNDVTEREKLSEDIAKTPDDVNSSSIGHELSIKELSVSLHEDEEDAALAKDKEDDERNVFVKPLLCPDAYLQKVGGFVDHHGGCFTTPPLDFHSFCVPRIKVLSDAPECDSDDEEIHLIEQKYKRLMTA</sequence>
<dbReference type="Proteomes" id="UP001163321">
    <property type="component" value="Chromosome 4"/>
</dbReference>
<comment type="caution">
    <text evidence="1">The sequence shown here is derived from an EMBL/GenBank/DDBJ whole genome shotgun (WGS) entry which is preliminary data.</text>
</comment>
<gene>
    <name evidence="1" type="ORF">PsorP6_005297</name>
</gene>
<proteinExistence type="predicted"/>
<protein>
    <submittedName>
        <fullName evidence="1">Uncharacterized protein</fullName>
    </submittedName>
</protein>